<keyword evidence="4" id="KW-1185">Reference proteome</keyword>
<name>A0ABS7G6E4_9BACT</name>
<evidence type="ECO:0000256" key="2">
    <source>
        <dbReference type="SAM" id="SignalP"/>
    </source>
</evidence>
<evidence type="ECO:0000313" key="4">
    <source>
        <dbReference type="Proteomes" id="UP000812961"/>
    </source>
</evidence>
<evidence type="ECO:0000256" key="1">
    <source>
        <dbReference type="SAM" id="Coils"/>
    </source>
</evidence>
<keyword evidence="1" id="KW-0175">Coiled coil</keyword>
<reference evidence="3 4" key="1">
    <citation type="submission" date="2021-08" db="EMBL/GenBank/DDBJ databases">
        <title>The genome sequence of Chitinophaga sp. B61.</title>
        <authorList>
            <person name="Zhang X."/>
        </authorList>
    </citation>
    <scope>NUCLEOTIDE SEQUENCE [LARGE SCALE GENOMIC DNA]</scope>
    <source>
        <strain evidence="3 4">B61</strain>
    </source>
</reference>
<feature type="coiled-coil region" evidence="1">
    <location>
        <begin position="45"/>
        <end position="79"/>
    </location>
</feature>
<evidence type="ECO:0000313" key="3">
    <source>
        <dbReference type="EMBL" id="MBW8682875.1"/>
    </source>
</evidence>
<accession>A0ABS7G6E4</accession>
<sequence>MLRSILLLLITLLPALHASAQSVPVEDVSINLLNWSKHLHADADKYYTREKHEELTRNLEALEREVTIYMKTRKRLSDSIFRHNIAPGKKDPENLDLLKTQMGEIIRQMRNVTDLTNDALRAEGDRVNDQIFNVLNGEGNVYLSYLEAFMNGLDVSKKQMTLDGGTAYDRLQQTIGQLAATRDKIKRKGK</sequence>
<organism evidence="3 4">
    <name type="scientific">Chitinophaga rhizophila</name>
    <dbReference type="NCBI Taxonomy" id="2866212"/>
    <lineage>
        <taxon>Bacteria</taxon>
        <taxon>Pseudomonadati</taxon>
        <taxon>Bacteroidota</taxon>
        <taxon>Chitinophagia</taxon>
        <taxon>Chitinophagales</taxon>
        <taxon>Chitinophagaceae</taxon>
        <taxon>Chitinophaga</taxon>
    </lineage>
</organism>
<feature type="chain" id="PRO_5047448915" description="DUF4142 domain-containing protein" evidence="2">
    <location>
        <begin position="21"/>
        <end position="190"/>
    </location>
</feature>
<proteinExistence type="predicted"/>
<gene>
    <name evidence="3" type="ORF">K1Y79_00895</name>
</gene>
<dbReference type="EMBL" id="JAICCF010000001">
    <property type="protein sequence ID" value="MBW8682875.1"/>
    <property type="molecule type" value="Genomic_DNA"/>
</dbReference>
<protein>
    <recommendedName>
        <fullName evidence="5">DUF4142 domain-containing protein</fullName>
    </recommendedName>
</protein>
<keyword evidence="2" id="KW-0732">Signal</keyword>
<evidence type="ECO:0008006" key="5">
    <source>
        <dbReference type="Google" id="ProtNLM"/>
    </source>
</evidence>
<dbReference type="Proteomes" id="UP000812961">
    <property type="component" value="Unassembled WGS sequence"/>
</dbReference>
<comment type="caution">
    <text evidence="3">The sequence shown here is derived from an EMBL/GenBank/DDBJ whole genome shotgun (WGS) entry which is preliminary data.</text>
</comment>
<feature type="signal peptide" evidence="2">
    <location>
        <begin position="1"/>
        <end position="20"/>
    </location>
</feature>
<dbReference type="RefSeq" id="WP_220248111.1">
    <property type="nucleotide sequence ID" value="NZ_JAICCF010000001.1"/>
</dbReference>